<sequence length="352" mass="39422">MPPSLLGVDYIPNSGCTIEKSSTWDRNNLFTVELEFETTVQFSNKHRRCCWARTVANSILASTAEIYSPLTSTNKTQCVETVTKHLQQAQQCSEIKGVADVPCRRLTYENSFPAYLQLPHPKTYTIECSGKFSLTKAIDTRELKTEAMWDHFPPFLYQQPSNPEEVIFTAKGGTYFKNGVPNCILLLEKVASSGEGRLCAEYAPFDYRIEYKVTAEVGRLAQVQTGFNVFTCTSGSDGSYTEAWNYFSAETASGENITNVRLYSVFPELSNDYTSANEGAAVKSVIDRLRKASRTKRPRGEDVGRGLQFAFQVDSRPHLVIASCPKENENVVPEKTGVFENVLHRLASHREV</sequence>
<gene>
    <name evidence="1" type="ORF">ADEAN_000422300</name>
</gene>
<dbReference type="AlphaFoldDB" id="A0A7G2CA57"/>
<evidence type="ECO:0000313" key="1">
    <source>
        <dbReference type="EMBL" id="CAD2216750.1"/>
    </source>
</evidence>
<dbReference type="EMBL" id="LR877151">
    <property type="protein sequence ID" value="CAD2216750.1"/>
    <property type="molecule type" value="Genomic_DNA"/>
</dbReference>
<dbReference type="VEuPathDB" id="TriTrypDB:ADEAN_000422300"/>
<reference evidence="1 2" key="1">
    <citation type="submission" date="2020-08" db="EMBL/GenBank/DDBJ databases">
        <authorList>
            <person name="Newling K."/>
            <person name="Davey J."/>
            <person name="Forrester S."/>
        </authorList>
    </citation>
    <scope>NUCLEOTIDE SEQUENCE [LARGE SCALE GENOMIC DNA]</scope>
    <source>
        <strain evidence="2">Crithidia deanei Carvalho (ATCC PRA-265)</strain>
    </source>
</reference>
<proteinExistence type="predicted"/>
<keyword evidence="2" id="KW-1185">Reference proteome</keyword>
<protein>
    <submittedName>
        <fullName evidence="1">Uncharacterized protein</fullName>
    </submittedName>
</protein>
<organism evidence="1 2">
    <name type="scientific">Angomonas deanei</name>
    <dbReference type="NCBI Taxonomy" id="59799"/>
    <lineage>
        <taxon>Eukaryota</taxon>
        <taxon>Discoba</taxon>
        <taxon>Euglenozoa</taxon>
        <taxon>Kinetoplastea</taxon>
        <taxon>Metakinetoplastina</taxon>
        <taxon>Trypanosomatida</taxon>
        <taxon>Trypanosomatidae</taxon>
        <taxon>Strigomonadinae</taxon>
        <taxon>Angomonas</taxon>
    </lineage>
</organism>
<evidence type="ECO:0000313" key="2">
    <source>
        <dbReference type="Proteomes" id="UP000515908"/>
    </source>
</evidence>
<dbReference type="Proteomes" id="UP000515908">
    <property type="component" value="Chromosome 07"/>
</dbReference>
<name>A0A7G2CA57_9TRYP</name>
<accession>A0A7G2CA57</accession>